<dbReference type="AlphaFoldDB" id="A7HXP6"/>
<sequence>MNMSQHAPAYLMTLFATVVVVGAVALGFNAAVDPMWYFGGNKLGTVNYAFNERLSKTNRFLADPDSYDCLIFGDSRVTLLPEDKIKGYRCFNFAFSAGKAEEAVAFARYVEERGFKPRLVIMGVPAAAFRERIGGVNIPPFIKEGGEPKSAYLSYLSFDAVSMSWQTLFGPSPLDRVYDRDFNCKVAPGAPAYDPKVPLRDLMAGKFTGTQRVRFYDDMRGIFPDAELVGYVPPISAWAIKSYADAGWLDGYVRALQLASEKFDRFLDYGVPSELTIDVENTYDGTHYSEPANAAVAQSLLSGGMQDTLNVKALSAEEMLTTYRERLDFYDAKIQAGLSH</sequence>
<reference evidence="1 2" key="1">
    <citation type="journal article" date="2011" name="Stand. Genomic Sci.">
        <title>Complete genome sequence of Parvibaculum lavamentivorans type strain (DS-1(T)).</title>
        <authorList>
            <person name="Schleheck D."/>
            <person name="Weiss M."/>
            <person name="Pitluck S."/>
            <person name="Bruce D."/>
            <person name="Land M.L."/>
            <person name="Han S."/>
            <person name="Saunders E."/>
            <person name="Tapia R."/>
            <person name="Detter C."/>
            <person name="Brettin T."/>
            <person name="Han J."/>
            <person name="Woyke T."/>
            <person name="Goodwin L."/>
            <person name="Pennacchio L."/>
            <person name="Nolan M."/>
            <person name="Cook A.M."/>
            <person name="Kjelleberg S."/>
            <person name="Thomas T."/>
        </authorList>
    </citation>
    <scope>NUCLEOTIDE SEQUENCE [LARGE SCALE GENOMIC DNA]</scope>
    <source>
        <strain evidence="2">DS-1 / DSM 13023 / NCIMB 13966</strain>
    </source>
</reference>
<gene>
    <name evidence="1" type="ordered locus">Plav_3072</name>
</gene>
<dbReference type="Proteomes" id="UP000006377">
    <property type="component" value="Chromosome"/>
</dbReference>
<evidence type="ECO:0000313" key="2">
    <source>
        <dbReference type="Proteomes" id="UP000006377"/>
    </source>
</evidence>
<dbReference type="STRING" id="402881.Plav_3072"/>
<name>A7HXP6_PARL1</name>
<dbReference type="HOGENOM" id="CLU_852059_0_0_5"/>
<proteinExistence type="predicted"/>
<accession>A7HXP6</accession>
<evidence type="ECO:0000313" key="1">
    <source>
        <dbReference type="EMBL" id="ABS64679.1"/>
    </source>
</evidence>
<dbReference type="EMBL" id="CP000774">
    <property type="protein sequence ID" value="ABS64679.1"/>
    <property type="molecule type" value="Genomic_DNA"/>
</dbReference>
<protein>
    <submittedName>
        <fullName evidence="1">Uncharacterized protein</fullName>
    </submittedName>
</protein>
<organism evidence="1 2">
    <name type="scientific">Parvibaculum lavamentivorans (strain DS-1 / DSM 13023 / NCIMB 13966)</name>
    <dbReference type="NCBI Taxonomy" id="402881"/>
    <lineage>
        <taxon>Bacteria</taxon>
        <taxon>Pseudomonadati</taxon>
        <taxon>Pseudomonadota</taxon>
        <taxon>Alphaproteobacteria</taxon>
        <taxon>Hyphomicrobiales</taxon>
        <taxon>Parvibaculaceae</taxon>
        <taxon>Parvibaculum</taxon>
    </lineage>
</organism>
<keyword evidence="2" id="KW-1185">Reference proteome</keyword>
<dbReference type="eggNOG" id="ENOG502Z9FB">
    <property type="taxonomic scope" value="Bacteria"/>
</dbReference>
<dbReference type="KEGG" id="pla:Plav_3072"/>